<gene>
    <name evidence="8" type="ORF">SAMN04489747_2698</name>
</gene>
<dbReference type="RefSeq" id="WP_090594263.1">
    <property type="nucleotide sequence ID" value="NZ_LT629688.1"/>
</dbReference>
<dbReference type="InterPro" id="IPR005805">
    <property type="entry name" value="Rieske_Fe-S_prot_C"/>
</dbReference>
<dbReference type="InterPro" id="IPR036922">
    <property type="entry name" value="Rieske_2Fe-2S_sf"/>
</dbReference>
<evidence type="ECO:0000313" key="9">
    <source>
        <dbReference type="Proteomes" id="UP000198546"/>
    </source>
</evidence>
<dbReference type="GO" id="GO:0005737">
    <property type="term" value="C:cytoplasm"/>
    <property type="evidence" value="ECO:0007669"/>
    <property type="project" value="TreeGrafter"/>
</dbReference>
<keyword evidence="9" id="KW-1185">Reference proteome</keyword>
<evidence type="ECO:0000256" key="1">
    <source>
        <dbReference type="ARBA" id="ARBA00022714"/>
    </source>
</evidence>
<dbReference type="GO" id="GO:0046872">
    <property type="term" value="F:metal ion binding"/>
    <property type="evidence" value="ECO:0007669"/>
    <property type="project" value="UniProtKB-KW"/>
</dbReference>
<dbReference type="GO" id="GO:0004497">
    <property type="term" value="F:monooxygenase activity"/>
    <property type="evidence" value="ECO:0007669"/>
    <property type="project" value="UniProtKB-ARBA"/>
</dbReference>
<proteinExistence type="predicted"/>
<evidence type="ECO:0000259" key="7">
    <source>
        <dbReference type="PROSITE" id="PS51296"/>
    </source>
</evidence>
<dbReference type="Gene3D" id="3.30.9.10">
    <property type="entry name" value="D-Amino Acid Oxidase, subunit A, domain 2"/>
    <property type="match status" value="1"/>
</dbReference>
<evidence type="ECO:0000256" key="6">
    <source>
        <dbReference type="SAM" id="MobiDB-lite"/>
    </source>
</evidence>
<evidence type="ECO:0000256" key="5">
    <source>
        <dbReference type="ARBA" id="ARBA00023157"/>
    </source>
</evidence>
<protein>
    <submittedName>
        <fullName evidence="8">Glycine/D-amino acid oxidase</fullName>
    </submittedName>
</protein>
<reference evidence="8 9" key="1">
    <citation type="submission" date="2016-10" db="EMBL/GenBank/DDBJ databases">
        <authorList>
            <person name="de Groot N.N."/>
        </authorList>
    </citation>
    <scope>NUCLEOTIDE SEQUENCE [LARGE SCALE GENOMIC DNA]</scope>
    <source>
        <strain evidence="8 9">MON 2.2</strain>
    </source>
</reference>
<dbReference type="GO" id="GO:0016020">
    <property type="term" value="C:membrane"/>
    <property type="evidence" value="ECO:0007669"/>
    <property type="project" value="InterPro"/>
</dbReference>
<dbReference type="InterPro" id="IPR017941">
    <property type="entry name" value="Rieske_2Fe-2S"/>
</dbReference>
<keyword evidence="1" id="KW-0001">2Fe-2S</keyword>
<dbReference type="PROSITE" id="PS51296">
    <property type="entry name" value="RIESKE"/>
    <property type="match status" value="1"/>
</dbReference>
<keyword evidence="4" id="KW-0411">Iron-sulfur</keyword>
<feature type="domain" description="Rieske" evidence="7">
    <location>
        <begin position="407"/>
        <end position="492"/>
    </location>
</feature>
<dbReference type="InterPro" id="IPR036188">
    <property type="entry name" value="FAD/NAD-bd_sf"/>
</dbReference>
<dbReference type="Gene3D" id="2.102.10.10">
    <property type="entry name" value="Rieske [2Fe-2S] iron-sulphur domain"/>
    <property type="match status" value="1"/>
</dbReference>
<feature type="region of interest" description="Disordered" evidence="6">
    <location>
        <begin position="412"/>
        <end position="434"/>
    </location>
</feature>
<organism evidence="8 9">
    <name type="scientific">Auraticoccus monumenti</name>
    <dbReference type="NCBI Taxonomy" id="675864"/>
    <lineage>
        <taxon>Bacteria</taxon>
        <taxon>Bacillati</taxon>
        <taxon>Actinomycetota</taxon>
        <taxon>Actinomycetes</taxon>
        <taxon>Propionibacteriales</taxon>
        <taxon>Propionibacteriaceae</taxon>
        <taxon>Auraticoccus</taxon>
    </lineage>
</organism>
<dbReference type="AlphaFoldDB" id="A0A1G7AT34"/>
<dbReference type="InterPro" id="IPR006076">
    <property type="entry name" value="FAD-dep_OxRdtase"/>
</dbReference>
<dbReference type="Pfam" id="PF01266">
    <property type="entry name" value="DAO"/>
    <property type="match status" value="1"/>
</dbReference>
<name>A0A1G7AT34_9ACTN</name>
<evidence type="ECO:0000313" key="8">
    <source>
        <dbReference type="EMBL" id="SDE17086.1"/>
    </source>
</evidence>
<dbReference type="PANTHER" id="PTHR13847">
    <property type="entry name" value="SARCOSINE DEHYDROGENASE-RELATED"/>
    <property type="match status" value="1"/>
</dbReference>
<dbReference type="SUPFAM" id="SSF51905">
    <property type="entry name" value="FAD/NAD(P)-binding domain"/>
    <property type="match status" value="1"/>
</dbReference>
<evidence type="ECO:0000256" key="3">
    <source>
        <dbReference type="ARBA" id="ARBA00023004"/>
    </source>
</evidence>
<evidence type="ECO:0000256" key="4">
    <source>
        <dbReference type="ARBA" id="ARBA00023014"/>
    </source>
</evidence>
<dbReference type="Proteomes" id="UP000198546">
    <property type="component" value="Chromosome i"/>
</dbReference>
<keyword evidence="3" id="KW-0408">Iron</keyword>
<dbReference type="OrthoDB" id="9767869at2"/>
<dbReference type="EMBL" id="LT629688">
    <property type="protein sequence ID" value="SDE17086.1"/>
    <property type="molecule type" value="Genomic_DNA"/>
</dbReference>
<dbReference type="PANTHER" id="PTHR13847:SF274">
    <property type="entry name" value="RIESKE 2FE-2S IRON-SULFUR PROTEIN YHFW-RELATED"/>
    <property type="match status" value="1"/>
</dbReference>
<dbReference type="GO" id="GO:0016705">
    <property type="term" value="F:oxidoreductase activity, acting on paired donors, with incorporation or reduction of molecular oxygen"/>
    <property type="evidence" value="ECO:0007669"/>
    <property type="project" value="UniProtKB-ARBA"/>
</dbReference>
<accession>A0A1G7AT34</accession>
<sequence>MTSLWLDRAPAIVSDPWPEEEPEVLVAGAGLAGLATAVLLAGAGRRVAVVEARTVGAVTTGRSTAKVSLLQGTKLSTVLGQQPRERARGYVEASREAQSWVLDACERGAVPVQRREAVTYAADVRQLGPVRAEHEAAASLGLDVRWSDRLDVPWPHAGATRLADQAQLDPVQLLSALVRELRAAGGTLHQGERVVSTSTADGLRVRLEDGRLLRPGHLVLATGTPVLDRGLHFARVEPKRSYVVAYEGVDVPAGMYLSAGSSSRSVRDAPAPDLGTALLVGGAGHTVGRGGPTSRHLDQLRSWTARYFPHAIETHSWSAQDYSPVDALPHVGVLPGSDGLVHVATGFDKWGMTTAVVAALAVSGDLLGREPAWSAPLLQRGVATGDALRALSLNARVGLAATVSAAQALTPVPEAPPEGVGRVGQGSEGATATSTVDGTTCTVRAVCTHLGGVVRWNDAERSWDCPLHGSRFAPDGTVLEGPATRPLRSPGT</sequence>
<dbReference type="GO" id="GO:0051537">
    <property type="term" value="F:2 iron, 2 sulfur cluster binding"/>
    <property type="evidence" value="ECO:0007669"/>
    <property type="project" value="UniProtKB-KW"/>
</dbReference>
<keyword evidence="5" id="KW-1015">Disulfide bond</keyword>
<dbReference type="Gene3D" id="3.50.50.60">
    <property type="entry name" value="FAD/NAD(P)-binding domain"/>
    <property type="match status" value="1"/>
</dbReference>
<dbReference type="STRING" id="675864.SAMN04489747_2698"/>
<dbReference type="PRINTS" id="PR00162">
    <property type="entry name" value="RIESKE"/>
</dbReference>
<evidence type="ECO:0000256" key="2">
    <source>
        <dbReference type="ARBA" id="ARBA00022723"/>
    </source>
</evidence>
<dbReference type="Pfam" id="PF00355">
    <property type="entry name" value="Rieske"/>
    <property type="match status" value="1"/>
</dbReference>
<dbReference type="SUPFAM" id="SSF50022">
    <property type="entry name" value="ISP domain"/>
    <property type="match status" value="1"/>
</dbReference>
<keyword evidence="2" id="KW-0479">Metal-binding</keyword>